<keyword evidence="3" id="KW-1185">Reference proteome</keyword>
<protein>
    <submittedName>
        <fullName evidence="2">SnoaL-like domain-containing protein</fullName>
    </submittedName>
</protein>
<evidence type="ECO:0000313" key="3">
    <source>
        <dbReference type="Proteomes" id="UP000199004"/>
    </source>
</evidence>
<dbReference type="EMBL" id="FNIC01000007">
    <property type="protein sequence ID" value="SDO23776.1"/>
    <property type="molecule type" value="Genomic_DNA"/>
</dbReference>
<feature type="domain" description="SnoaL-like" evidence="1">
    <location>
        <begin position="10"/>
        <end position="126"/>
    </location>
</feature>
<proteinExistence type="predicted"/>
<dbReference type="Proteomes" id="UP000199004">
    <property type="component" value="Unassembled WGS sequence"/>
</dbReference>
<dbReference type="AlphaFoldDB" id="A0A1H0HX43"/>
<gene>
    <name evidence="2" type="ORF">SAMN05192576_3604</name>
</gene>
<dbReference type="RefSeq" id="WP_091026204.1">
    <property type="nucleotide sequence ID" value="NZ_BKAE01000009.1"/>
</dbReference>
<dbReference type="Gene3D" id="3.10.450.50">
    <property type="match status" value="1"/>
</dbReference>
<evidence type="ECO:0000313" key="2">
    <source>
        <dbReference type="EMBL" id="SDO23776.1"/>
    </source>
</evidence>
<organism evidence="2 3">
    <name type="scientific">Nocardioides szechwanensis</name>
    <dbReference type="NCBI Taxonomy" id="1005944"/>
    <lineage>
        <taxon>Bacteria</taxon>
        <taxon>Bacillati</taxon>
        <taxon>Actinomycetota</taxon>
        <taxon>Actinomycetes</taxon>
        <taxon>Propionibacteriales</taxon>
        <taxon>Nocardioidaceae</taxon>
        <taxon>Nocardioides</taxon>
    </lineage>
</organism>
<sequence length="127" mass="13939">MTYDGVATARAVLDRLEAGIAAGDLSLLSELCAGDVVLFGSSRASFGHEETVGYLELVAQANTIKWLLDRWSVIHQDDEQLLVAAVGQVEFDDGTGPQRADFRLTLWLVREDGEWRLRHFHGSVPAA</sequence>
<dbReference type="SUPFAM" id="SSF54427">
    <property type="entry name" value="NTF2-like"/>
    <property type="match status" value="1"/>
</dbReference>
<dbReference type="InterPro" id="IPR032710">
    <property type="entry name" value="NTF2-like_dom_sf"/>
</dbReference>
<name>A0A1H0HX43_9ACTN</name>
<reference evidence="2 3" key="1">
    <citation type="submission" date="2016-10" db="EMBL/GenBank/DDBJ databases">
        <authorList>
            <person name="de Groot N.N."/>
        </authorList>
    </citation>
    <scope>NUCLEOTIDE SEQUENCE [LARGE SCALE GENOMIC DNA]</scope>
    <source>
        <strain evidence="2 3">CGMCC 1.11147</strain>
    </source>
</reference>
<evidence type="ECO:0000259" key="1">
    <source>
        <dbReference type="Pfam" id="PF13474"/>
    </source>
</evidence>
<dbReference type="STRING" id="1005944.SAMN05192576_3604"/>
<accession>A0A1H0HX43</accession>
<dbReference type="OrthoDB" id="3791014at2"/>
<dbReference type="Pfam" id="PF13474">
    <property type="entry name" value="SnoaL_3"/>
    <property type="match status" value="1"/>
</dbReference>
<dbReference type="InterPro" id="IPR037401">
    <property type="entry name" value="SnoaL-like"/>
</dbReference>